<dbReference type="PANTHER" id="PTHR18964">
    <property type="entry name" value="ROK (REPRESSOR, ORF, KINASE) FAMILY"/>
    <property type="match status" value="1"/>
</dbReference>
<name>A0ABY5IAA4_9FIRM</name>
<evidence type="ECO:0000313" key="4">
    <source>
        <dbReference type="EMBL" id="UTY40862.1"/>
    </source>
</evidence>
<dbReference type="Gene3D" id="3.30.420.40">
    <property type="match status" value="2"/>
</dbReference>
<dbReference type="Pfam" id="PF00480">
    <property type="entry name" value="ROK"/>
    <property type="match status" value="1"/>
</dbReference>
<proteinExistence type="inferred from homology"/>
<dbReference type="RefSeq" id="WP_290142346.1">
    <property type="nucleotide sequence ID" value="NZ_CP101620.1"/>
</dbReference>
<gene>
    <name evidence="4" type="ORF">NMU03_13105</name>
</gene>
<keyword evidence="5" id="KW-1185">Reference proteome</keyword>
<dbReference type="SUPFAM" id="SSF46785">
    <property type="entry name" value="Winged helix' DNA-binding domain"/>
    <property type="match status" value="1"/>
</dbReference>
<dbReference type="InterPro" id="IPR000600">
    <property type="entry name" value="ROK"/>
</dbReference>
<keyword evidence="3" id="KW-0859">Xylose metabolism</keyword>
<organism evidence="4 5">
    <name type="scientific">Allocoprobacillus halotolerans</name>
    <dbReference type="NCBI Taxonomy" id="2944914"/>
    <lineage>
        <taxon>Bacteria</taxon>
        <taxon>Bacillati</taxon>
        <taxon>Bacillota</taxon>
        <taxon>Erysipelotrichia</taxon>
        <taxon>Erysipelotrichales</taxon>
        <taxon>Erysipelotrichaceae</taxon>
        <taxon>Allocoprobacillus</taxon>
    </lineage>
</organism>
<dbReference type="InterPro" id="IPR036388">
    <property type="entry name" value="WH-like_DNA-bd_sf"/>
</dbReference>
<sequence>MNDLKYMNIQKIRKCFYQGKVWTKNELAKATHLSLASTTNILQELLKNEEIFFIGENDSTGGRKSKQYVLNKDYHHILKVILKRQEDCYEFICQDVNLLNQIIMTQSLSSLQGTKEELMILLKDILNKDKCIKMMSLSIPGVCYQGKIGVCDFEQFENFDFKKSIQTFYQHQMILENDVNIASIGFSCHYPECSHMILVYQPLVEYIGCGIIVNGKLYNGFTHFAGELRFLPFYTPQMQDEMLKKNPAELLEKQLSTLCCVLNPEMIGVCSDAIDDIKKIHLSTIPTMHQPRMIHVKDLYPLIEDGLYQMSIKGILEEER</sequence>
<keyword evidence="3" id="KW-0119">Carbohydrate metabolism</keyword>
<dbReference type="InterPro" id="IPR043129">
    <property type="entry name" value="ATPase_NBD"/>
</dbReference>
<comment type="function">
    <text evidence="1">Transcriptional repressor of xylose-utilizing enzymes.</text>
</comment>
<evidence type="ECO:0000313" key="5">
    <source>
        <dbReference type="Proteomes" id="UP001060112"/>
    </source>
</evidence>
<evidence type="ECO:0000256" key="1">
    <source>
        <dbReference type="ARBA" id="ARBA00002486"/>
    </source>
</evidence>
<dbReference type="EMBL" id="CP101620">
    <property type="protein sequence ID" value="UTY40862.1"/>
    <property type="molecule type" value="Genomic_DNA"/>
</dbReference>
<dbReference type="CDD" id="cd23763">
    <property type="entry name" value="ASKHA_ATPase_ROK"/>
    <property type="match status" value="1"/>
</dbReference>
<comment type="similarity">
    <text evidence="2">Belongs to the ROK (NagC/XylR) family.</text>
</comment>
<dbReference type="InterPro" id="IPR036390">
    <property type="entry name" value="WH_DNA-bd_sf"/>
</dbReference>
<dbReference type="Gene3D" id="1.10.10.10">
    <property type="entry name" value="Winged helix-like DNA-binding domain superfamily/Winged helix DNA-binding domain"/>
    <property type="match status" value="1"/>
</dbReference>
<dbReference type="Proteomes" id="UP001060112">
    <property type="component" value="Chromosome"/>
</dbReference>
<evidence type="ECO:0000256" key="3">
    <source>
        <dbReference type="ARBA" id="ARBA00022629"/>
    </source>
</evidence>
<protein>
    <submittedName>
        <fullName evidence="4">ROK family protein</fullName>
    </submittedName>
</protein>
<reference evidence="4" key="1">
    <citation type="submission" date="2022-07" db="EMBL/GenBank/DDBJ databases">
        <title>Faecal culturing of patients with breast cancer.</title>
        <authorList>
            <person name="Teng N.M.Y."/>
            <person name="Kiu R."/>
            <person name="Evans R."/>
            <person name="Baker D.J."/>
            <person name="Zenner C."/>
            <person name="Robinson S.D."/>
            <person name="Hall L.J."/>
        </authorList>
    </citation>
    <scope>NUCLEOTIDE SEQUENCE</scope>
    <source>
        <strain evidence="4">LH1062</strain>
    </source>
</reference>
<dbReference type="PANTHER" id="PTHR18964:SF149">
    <property type="entry name" value="BIFUNCTIONAL UDP-N-ACETYLGLUCOSAMINE 2-EPIMERASE_N-ACETYLMANNOSAMINE KINASE"/>
    <property type="match status" value="1"/>
</dbReference>
<accession>A0ABY5IAA4</accession>
<dbReference type="SUPFAM" id="SSF53067">
    <property type="entry name" value="Actin-like ATPase domain"/>
    <property type="match status" value="1"/>
</dbReference>
<evidence type="ECO:0000256" key="2">
    <source>
        <dbReference type="ARBA" id="ARBA00006479"/>
    </source>
</evidence>